<keyword evidence="2" id="KW-0472">Membrane</keyword>
<dbReference type="Proteomes" id="UP000185628">
    <property type="component" value="Unassembled WGS sequence"/>
</dbReference>
<keyword evidence="2" id="KW-0812">Transmembrane</keyword>
<evidence type="ECO:0000256" key="2">
    <source>
        <dbReference type="SAM" id="Phobius"/>
    </source>
</evidence>
<evidence type="ECO:0000313" key="3">
    <source>
        <dbReference type="EMBL" id="OKL52247.1"/>
    </source>
</evidence>
<feature type="transmembrane region" description="Helical" evidence="2">
    <location>
        <begin position="73"/>
        <end position="95"/>
    </location>
</feature>
<dbReference type="AlphaFoldDB" id="A0A1Q5PXI1"/>
<gene>
    <name evidence="3" type="ORF">BSZ39_12605</name>
</gene>
<feature type="compositionally biased region" description="Polar residues" evidence="1">
    <location>
        <begin position="1"/>
        <end position="15"/>
    </location>
</feature>
<evidence type="ECO:0000313" key="4">
    <source>
        <dbReference type="Proteomes" id="UP000185628"/>
    </source>
</evidence>
<protein>
    <submittedName>
        <fullName evidence="3">Uncharacterized protein</fullName>
    </submittedName>
</protein>
<feature type="region of interest" description="Disordered" evidence="1">
    <location>
        <begin position="1"/>
        <end position="21"/>
    </location>
</feature>
<sequence length="111" mass="11774">MSENQPEQSPKQENANGPAKQGLWDSASRCVVWAAGATGAAVLVAMIAFLAFGNGSTSGFGYGYEVRRAAENFSSFLSLAGLLSLVSAVFGYRAFYLVAKRVESMPLDRDA</sequence>
<keyword evidence="2" id="KW-1133">Transmembrane helix</keyword>
<reference evidence="4" key="1">
    <citation type="submission" date="2016-12" db="EMBL/GenBank/DDBJ databases">
        <authorList>
            <person name="Meng X."/>
        </authorList>
    </citation>
    <scope>NUCLEOTIDE SEQUENCE [LARGE SCALE GENOMIC DNA]</scope>
    <source>
        <strain evidence="4">DSM 19116</strain>
    </source>
</reference>
<accession>A0A1Q5PXI1</accession>
<evidence type="ECO:0000256" key="1">
    <source>
        <dbReference type="SAM" id="MobiDB-lite"/>
    </source>
</evidence>
<name>A0A1Q5PXI1_9ACTO</name>
<comment type="caution">
    <text evidence="3">The sequence shown here is derived from an EMBL/GenBank/DDBJ whole genome shotgun (WGS) entry which is preliminary data.</text>
</comment>
<proteinExistence type="predicted"/>
<feature type="transmembrane region" description="Helical" evidence="2">
    <location>
        <begin position="30"/>
        <end position="53"/>
    </location>
</feature>
<dbReference type="EMBL" id="MQVR01000140">
    <property type="protein sequence ID" value="OKL52247.1"/>
    <property type="molecule type" value="Genomic_DNA"/>
</dbReference>
<organism evidence="3 4">
    <name type="scientific">Bowdeniella nasicola</name>
    <dbReference type="NCBI Taxonomy" id="208480"/>
    <lineage>
        <taxon>Bacteria</taxon>
        <taxon>Bacillati</taxon>
        <taxon>Actinomycetota</taxon>
        <taxon>Actinomycetes</taxon>
        <taxon>Actinomycetales</taxon>
        <taxon>Actinomycetaceae</taxon>
        <taxon>Bowdeniella</taxon>
    </lineage>
</organism>
<keyword evidence="4" id="KW-1185">Reference proteome</keyword>